<keyword evidence="13" id="KW-1185">Reference proteome</keyword>
<dbReference type="PANTHER" id="PTHR32024:SF3">
    <property type="entry name" value="TRK SYSTEM POTASSIUM UPTAKE PROTEIN"/>
    <property type="match status" value="1"/>
</dbReference>
<evidence type="ECO:0000256" key="5">
    <source>
        <dbReference type="ARBA" id="ARBA00022692"/>
    </source>
</evidence>
<accession>A0ABQ5U698</accession>
<sequence>MFVNGSVLTIIGLPLILIEMLNEGAEAPFLEAFACIMFFGIGFILVSRGAEMSFSRKQLFILTVSVWVTLTAAATLPFWLWGIPLTDAVFEAASGITTTGATVLSNLDDMPHSILMWRAFLQWLGGIGIVVMAIAILPFLKIGGMQLFQTESSERTDDELPSAAKLASVTIWVYLAMTILCIAAFLIGGMSLFDAVAHTFATVSTGGFSTHDQSFGYFDSDFVKWSCVVFMFAGSVPFIWYIRAVRKGQFASEQLWVYGAGLLIVIASVAIWLVMERQESVADASLLAAFSVVSVVTTSGFAIEDYSGWSGFSALFFFLLIMTGGCTGSTSGGIKVMRFVVSGKMIRQIISRSVFPSGVFTAKYEGKVISGEVFGSVAGFMFIYMVTFLFFAFILALSGLDLMTSLSGSAAALANEGAGIGPIIGPSGNYGSLTSFVKWALAFEMILGRLEIFTLLVFLTPRFWRS</sequence>
<organism evidence="12 13">
    <name type="scientific">Sneathiella chinensis</name>
    <dbReference type="NCBI Taxonomy" id="349750"/>
    <lineage>
        <taxon>Bacteria</taxon>
        <taxon>Pseudomonadati</taxon>
        <taxon>Pseudomonadota</taxon>
        <taxon>Alphaproteobacteria</taxon>
        <taxon>Sneathiellales</taxon>
        <taxon>Sneathiellaceae</taxon>
        <taxon>Sneathiella</taxon>
    </lineage>
</organism>
<dbReference type="Proteomes" id="UP001161409">
    <property type="component" value="Unassembled WGS sequence"/>
</dbReference>
<evidence type="ECO:0000256" key="7">
    <source>
        <dbReference type="ARBA" id="ARBA00022989"/>
    </source>
</evidence>
<feature type="transmembrane region" description="Helical" evidence="11">
    <location>
        <begin position="119"/>
        <end position="140"/>
    </location>
</feature>
<feature type="transmembrane region" description="Helical" evidence="11">
    <location>
        <begin position="59"/>
        <end position="82"/>
    </location>
</feature>
<dbReference type="InterPro" id="IPR003445">
    <property type="entry name" value="Cat_transpt"/>
</dbReference>
<dbReference type="PANTHER" id="PTHR32024">
    <property type="entry name" value="TRK SYSTEM POTASSIUM UPTAKE PROTEIN TRKG-RELATED"/>
    <property type="match status" value="1"/>
</dbReference>
<comment type="similarity">
    <text evidence="10">Belongs to the TrkH potassium transport family.</text>
</comment>
<feature type="transmembrane region" description="Helical" evidence="11">
    <location>
        <begin position="171"/>
        <end position="201"/>
    </location>
</feature>
<keyword evidence="3 10" id="KW-1003">Cell membrane</keyword>
<keyword evidence="6 10" id="KW-0630">Potassium</keyword>
<evidence type="ECO:0000313" key="13">
    <source>
        <dbReference type="Proteomes" id="UP001161409"/>
    </source>
</evidence>
<feature type="transmembrane region" description="Helical" evidence="11">
    <location>
        <begin position="286"/>
        <end position="303"/>
    </location>
</feature>
<keyword evidence="5 11" id="KW-0812">Transmembrane</keyword>
<protein>
    <recommendedName>
        <fullName evidence="10">Trk system potassium uptake protein</fullName>
    </recommendedName>
</protein>
<reference evidence="12" key="1">
    <citation type="journal article" date="2014" name="Int. J. Syst. Evol. Microbiol.">
        <title>Complete genome of a new Firmicutes species belonging to the dominant human colonic microbiota ('Ruminococcus bicirculans') reveals two chromosomes and a selective capacity to utilize plant glucans.</title>
        <authorList>
            <consortium name="NISC Comparative Sequencing Program"/>
            <person name="Wegmann U."/>
            <person name="Louis P."/>
            <person name="Goesmann A."/>
            <person name="Henrissat B."/>
            <person name="Duncan S.H."/>
            <person name="Flint H.J."/>
        </authorList>
    </citation>
    <scope>NUCLEOTIDE SEQUENCE</scope>
    <source>
        <strain evidence="12">NBRC 103408</strain>
    </source>
</reference>
<evidence type="ECO:0000256" key="11">
    <source>
        <dbReference type="SAM" id="Phobius"/>
    </source>
</evidence>
<keyword evidence="7 11" id="KW-1133">Transmembrane helix</keyword>
<evidence type="ECO:0000256" key="9">
    <source>
        <dbReference type="ARBA" id="ARBA00023136"/>
    </source>
</evidence>
<keyword evidence="9 10" id="KW-0472">Membrane</keyword>
<evidence type="ECO:0000256" key="10">
    <source>
        <dbReference type="PIRNR" id="PIRNR006247"/>
    </source>
</evidence>
<comment type="subcellular location">
    <subcellularLocation>
        <location evidence="10">Cell inner membrane</location>
        <topology evidence="10">Multi-pass membrane protein</topology>
    </subcellularLocation>
    <subcellularLocation>
        <location evidence="1">Cell membrane</location>
        <topology evidence="1">Multi-pass membrane protein</topology>
    </subcellularLocation>
</comment>
<evidence type="ECO:0000256" key="6">
    <source>
        <dbReference type="ARBA" id="ARBA00022958"/>
    </source>
</evidence>
<feature type="transmembrane region" description="Helical" evidence="11">
    <location>
        <begin position="373"/>
        <end position="397"/>
    </location>
</feature>
<proteinExistence type="inferred from homology"/>
<comment type="function">
    <text evidence="10">Low-affinity potassium transport system. Interacts with Trk system potassium uptake protein TrkA.</text>
</comment>
<keyword evidence="4 10" id="KW-0633">Potassium transport</keyword>
<feature type="transmembrane region" description="Helical" evidence="11">
    <location>
        <begin position="222"/>
        <end position="243"/>
    </location>
</feature>
<evidence type="ECO:0000256" key="3">
    <source>
        <dbReference type="ARBA" id="ARBA00022475"/>
    </source>
</evidence>
<dbReference type="EMBL" id="BSNF01000008">
    <property type="protein sequence ID" value="GLQ07439.1"/>
    <property type="molecule type" value="Genomic_DNA"/>
</dbReference>
<feature type="transmembrane region" description="Helical" evidence="11">
    <location>
        <begin position="439"/>
        <end position="459"/>
    </location>
</feature>
<evidence type="ECO:0000256" key="2">
    <source>
        <dbReference type="ARBA" id="ARBA00022448"/>
    </source>
</evidence>
<dbReference type="PIRSF" id="PIRSF006247">
    <property type="entry name" value="TrkH"/>
    <property type="match status" value="1"/>
</dbReference>
<evidence type="ECO:0000256" key="8">
    <source>
        <dbReference type="ARBA" id="ARBA00023065"/>
    </source>
</evidence>
<feature type="transmembrane region" description="Helical" evidence="11">
    <location>
        <begin position="309"/>
        <end position="328"/>
    </location>
</feature>
<evidence type="ECO:0000256" key="4">
    <source>
        <dbReference type="ARBA" id="ARBA00022538"/>
    </source>
</evidence>
<dbReference type="InterPro" id="IPR004772">
    <property type="entry name" value="TrkH"/>
</dbReference>
<feature type="transmembrane region" description="Helical" evidence="11">
    <location>
        <begin position="29"/>
        <end position="47"/>
    </location>
</feature>
<keyword evidence="8 10" id="KW-0406">Ion transport</keyword>
<feature type="transmembrane region" description="Helical" evidence="11">
    <location>
        <begin position="255"/>
        <end position="274"/>
    </location>
</feature>
<comment type="caution">
    <text evidence="12">The sequence shown here is derived from an EMBL/GenBank/DDBJ whole genome shotgun (WGS) entry which is preliminary data.</text>
</comment>
<evidence type="ECO:0000313" key="12">
    <source>
        <dbReference type="EMBL" id="GLQ07439.1"/>
    </source>
</evidence>
<keyword evidence="2 10" id="KW-0813">Transport</keyword>
<dbReference type="Pfam" id="PF02386">
    <property type="entry name" value="TrkH"/>
    <property type="match status" value="1"/>
</dbReference>
<keyword evidence="10" id="KW-0997">Cell inner membrane</keyword>
<reference evidence="12" key="2">
    <citation type="submission" date="2023-01" db="EMBL/GenBank/DDBJ databases">
        <title>Draft genome sequence of Sneathiella chinensis strain NBRC 103408.</title>
        <authorList>
            <person name="Sun Q."/>
            <person name="Mori K."/>
        </authorList>
    </citation>
    <scope>NUCLEOTIDE SEQUENCE</scope>
    <source>
        <strain evidence="12">NBRC 103408</strain>
    </source>
</reference>
<name>A0ABQ5U698_9PROT</name>
<gene>
    <name evidence="12" type="primary">trkH2</name>
    <name evidence="12" type="ORF">GCM10007924_26600</name>
</gene>
<evidence type="ECO:0000256" key="1">
    <source>
        <dbReference type="ARBA" id="ARBA00004651"/>
    </source>
</evidence>